<proteinExistence type="predicted"/>
<protein>
    <submittedName>
        <fullName evidence="1">Uncharacterized protein</fullName>
    </submittedName>
</protein>
<sequence length="51" mass="5638">MFRKKCSVSGSDSYDGVINMISSMQGKDTCKNASSPMLKSVFEVRECKLGR</sequence>
<feature type="non-terminal residue" evidence="1">
    <location>
        <position position="51"/>
    </location>
</feature>
<comment type="caution">
    <text evidence="1">The sequence shown here is derived from an EMBL/GenBank/DDBJ whole genome shotgun (WGS) entry which is preliminary data.</text>
</comment>
<accession>A0A392SI03</accession>
<dbReference type="AlphaFoldDB" id="A0A392SI03"/>
<keyword evidence="2" id="KW-1185">Reference proteome</keyword>
<reference evidence="1 2" key="1">
    <citation type="journal article" date="2018" name="Front. Plant Sci.">
        <title>Red Clover (Trifolium pratense) and Zigzag Clover (T. medium) - A Picture of Genomic Similarities and Differences.</title>
        <authorList>
            <person name="Dluhosova J."/>
            <person name="Istvanek J."/>
            <person name="Nedelnik J."/>
            <person name="Repkova J."/>
        </authorList>
    </citation>
    <scope>NUCLEOTIDE SEQUENCE [LARGE SCALE GENOMIC DNA]</scope>
    <source>
        <strain evidence="2">cv. 10/8</strain>
        <tissue evidence="1">Leaf</tissue>
    </source>
</reference>
<dbReference type="EMBL" id="LXQA010384117">
    <property type="protein sequence ID" value="MCI48269.1"/>
    <property type="molecule type" value="Genomic_DNA"/>
</dbReference>
<evidence type="ECO:0000313" key="2">
    <source>
        <dbReference type="Proteomes" id="UP000265520"/>
    </source>
</evidence>
<organism evidence="1 2">
    <name type="scientific">Trifolium medium</name>
    <dbReference type="NCBI Taxonomy" id="97028"/>
    <lineage>
        <taxon>Eukaryota</taxon>
        <taxon>Viridiplantae</taxon>
        <taxon>Streptophyta</taxon>
        <taxon>Embryophyta</taxon>
        <taxon>Tracheophyta</taxon>
        <taxon>Spermatophyta</taxon>
        <taxon>Magnoliopsida</taxon>
        <taxon>eudicotyledons</taxon>
        <taxon>Gunneridae</taxon>
        <taxon>Pentapetalae</taxon>
        <taxon>rosids</taxon>
        <taxon>fabids</taxon>
        <taxon>Fabales</taxon>
        <taxon>Fabaceae</taxon>
        <taxon>Papilionoideae</taxon>
        <taxon>50 kb inversion clade</taxon>
        <taxon>NPAAA clade</taxon>
        <taxon>Hologalegina</taxon>
        <taxon>IRL clade</taxon>
        <taxon>Trifolieae</taxon>
        <taxon>Trifolium</taxon>
    </lineage>
</organism>
<evidence type="ECO:0000313" key="1">
    <source>
        <dbReference type="EMBL" id="MCI48269.1"/>
    </source>
</evidence>
<name>A0A392SI03_9FABA</name>
<dbReference type="Proteomes" id="UP000265520">
    <property type="component" value="Unassembled WGS sequence"/>
</dbReference>